<feature type="region of interest" description="Disordered" evidence="7">
    <location>
        <begin position="1"/>
        <end position="62"/>
    </location>
</feature>
<dbReference type="GO" id="GO:0016020">
    <property type="term" value="C:membrane"/>
    <property type="evidence" value="ECO:0007669"/>
    <property type="project" value="UniProtKB-SubCell"/>
</dbReference>
<reference evidence="9 10" key="1">
    <citation type="submission" date="2013-11" db="EMBL/GenBank/DDBJ databases">
        <title>The Genome Sequence of Phytophthora parasitica P1976.</title>
        <authorList>
            <consortium name="The Broad Institute Genomics Platform"/>
            <person name="Russ C."/>
            <person name="Tyler B."/>
            <person name="Panabieres F."/>
            <person name="Shan W."/>
            <person name="Tripathy S."/>
            <person name="Grunwald N."/>
            <person name="Machado M."/>
            <person name="Johnson C.S."/>
            <person name="Walker B."/>
            <person name="Young S."/>
            <person name="Zeng Q."/>
            <person name="Gargeya S."/>
            <person name="Fitzgerald M."/>
            <person name="Haas B."/>
            <person name="Abouelleil A."/>
            <person name="Allen A.W."/>
            <person name="Alvarado L."/>
            <person name="Arachchi H.M."/>
            <person name="Berlin A.M."/>
            <person name="Chapman S.B."/>
            <person name="Gainer-Dewar J."/>
            <person name="Goldberg J."/>
            <person name="Griggs A."/>
            <person name="Gujja S."/>
            <person name="Hansen M."/>
            <person name="Howarth C."/>
            <person name="Imamovic A."/>
            <person name="Ireland A."/>
            <person name="Larimer J."/>
            <person name="McCowan C."/>
            <person name="Murphy C."/>
            <person name="Pearson M."/>
            <person name="Poon T.W."/>
            <person name="Priest M."/>
            <person name="Roberts A."/>
            <person name="Saif S."/>
            <person name="Shea T."/>
            <person name="Sisk P."/>
            <person name="Sykes S."/>
            <person name="Wortman J."/>
            <person name="Nusbaum C."/>
            <person name="Birren B."/>
        </authorList>
    </citation>
    <scope>NUCLEOTIDE SEQUENCE [LARGE SCALE GENOMIC DNA]</scope>
    <source>
        <strain evidence="9 10">P1976</strain>
    </source>
</reference>
<feature type="transmembrane region" description="Helical" evidence="8">
    <location>
        <begin position="516"/>
        <end position="537"/>
    </location>
</feature>
<evidence type="ECO:0000256" key="5">
    <source>
        <dbReference type="ARBA" id="ARBA00022989"/>
    </source>
</evidence>
<dbReference type="Proteomes" id="UP000028582">
    <property type="component" value="Unassembled WGS sequence"/>
</dbReference>
<keyword evidence="5 8" id="KW-1133">Transmembrane helix</keyword>
<feature type="transmembrane region" description="Helical" evidence="8">
    <location>
        <begin position="268"/>
        <end position="292"/>
    </location>
</feature>
<dbReference type="Gene3D" id="1.20.1250.20">
    <property type="entry name" value="MFS general substrate transporter like domains"/>
    <property type="match status" value="1"/>
</dbReference>
<evidence type="ECO:0000256" key="4">
    <source>
        <dbReference type="ARBA" id="ARBA00022692"/>
    </source>
</evidence>
<evidence type="ECO:0000313" key="9">
    <source>
        <dbReference type="EMBL" id="ETO73062.1"/>
    </source>
</evidence>
<evidence type="ECO:0000256" key="8">
    <source>
        <dbReference type="SAM" id="Phobius"/>
    </source>
</evidence>
<feature type="transmembrane region" description="Helical" evidence="8">
    <location>
        <begin position="591"/>
        <end position="612"/>
    </location>
</feature>
<feature type="compositionally biased region" description="Basic residues" evidence="7">
    <location>
        <begin position="46"/>
        <end position="56"/>
    </location>
</feature>
<name>A0A081A2F1_PHYNI</name>
<dbReference type="InterPro" id="IPR036259">
    <property type="entry name" value="MFS_trans_sf"/>
</dbReference>
<feature type="transmembrane region" description="Helical" evidence="8">
    <location>
        <begin position="344"/>
        <end position="364"/>
    </location>
</feature>
<feature type="transmembrane region" description="Helical" evidence="8">
    <location>
        <begin position="549"/>
        <end position="571"/>
    </location>
</feature>
<dbReference type="InterPro" id="IPR039309">
    <property type="entry name" value="BT1"/>
</dbReference>
<accession>A0A081A2F1</accession>
<evidence type="ECO:0000256" key="7">
    <source>
        <dbReference type="SAM" id="MobiDB-lite"/>
    </source>
</evidence>
<keyword evidence="6 8" id="KW-0472">Membrane</keyword>
<evidence type="ECO:0000313" key="10">
    <source>
        <dbReference type="Proteomes" id="UP000028582"/>
    </source>
</evidence>
<evidence type="ECO:0008006" key="11">
    <source>
        <dbReference type="Google" id="ProtNLM"/>
    </source>
</evidence>
<feature type="transmembrane region" description="Helical" evidence="8">
    <location>
        <begin position="459"/>
        <end position="476"/>
    </location>
</feature>
<gene>
    <name evidence="9" type="ORF">F444_10969</name>
</gene>
<feature type="transmembrane region" description="Helical" evidence="8">
    <location>
        <begin position="221"/>
        <end position="243"/>
    </location>
</feature>
<comment type="caution">
    <text evidence="9">The sequence shown here is derived from an EMBL/GenBank/DDBJ whole genome shotgun (WGS) entry which is preliminary data.</text>
</comment>
<dbReference type="SUPFAM" id="SSF103473">
    <property type="entry name" value="MFS general substrate transporter"/>
    <property type="match status" value="1"/>
</dbReference>
<keyword evidence="3" id="KW-0813">Transport</keyword>
<evidence type="ECO:0000256" key="1">
    <source>
        <dbReference type="ARBA" id="ARBA00004141"/>
    </source>
</evidence>
<sequence length="674" mass="74600">MVRRNLLSGGSNSSDHDSYPKPARGRTGNNRRAPNSKRALEAPTPYRKRQPTRPHRNRFDYEVRNLDDSYATTAPAVSTRRDNNIFDIPIISTRREALDSTCAVVDYDGGLVSGKALRNGGDGISINANSSVPSDDGAIQKGSVELVTCRHIGLLVSTLFAGVLNTCLKRGLLPLLQAELELETYQVDAANVLMLLPWSYTFVWGFLSDAVPLLGSRRKSYIIAGWVVSLLTCFAMAILNYTLEYNALSSRVATEEALQNRVALIDGYIGLLMLASFGGVLTLIISETYVVAQTRREPLEVRGAALGTILLTQFMGELLGQIISDTAIFNITELGLTPIVSFRQTALFFMFYSLVPLLTLVFFFHEDPDPPEIDDGENNYGADESHIFIQEEMASMGCFQGLRVNWLRLRRALAKESTVRIIRFFMIFVFLSEFTLTYPHAQLEIWCNFTDKAQSSSHITTEALYVIAAAAWKYCALNCNWRYCVTASLIIIMMLPQLIFYFLATWSTSMRSQETFTFMTALRGFMRGGLVILEVALSAEIAPVGGEGAFVGIIVSMSSIMRLLSTTFSNVLGFAFQDPSLYGTDQQSDQVIFGLGICYSIRLISIVALLFLPRQKQELQRLHRFGAQGDKSTTWWVLGSLGCAFFISAIFNLLAIIPSTACLRIVGGAGCNLG</sequence>
<comment type="subcellular location">
    <subcellularLocation>
        <location evidence="1">Membrane</location>
        <topology evidence="1">Multi-pass membrane protein</topology>
    </subcellularLocation>
</comment>
<evidence type="ECO:0000256" key="3">
    <source>
        <dbReference type="ARBA" id="ARBA00022448"/>
    </source>
</evidence>
<protein>
    <recommendedName>
        <fullName evidence="11">Transmembrane protein</fullName>
    </recommendedName>
</protein>
<proteinExistence type="inferred from homology"/>
<dbReference type="PANTHER" id="PTHR31585">
    <property type="entry name" value="FOLATE-BIOPTERIN TRANSPORTER 1, CHLOROPLASTIC"/>
    <property type="match status" value="1"/>
</dbReference>
<dbReference type="EMBL" id="ANJA01001971">
    <property type="protein sequence ID" value="ETO73062.1"/>
    <property type="molecule type" value="Genomic_DNA"/>
</dbReference>
<keyword evidence="4 8" id="KW-0812">Transmembrane</keyword>
<feature type="transmembrane region" description="Helical" evidence="8">
    <location>
        <begin position="421"/>
        <end position="439"/>
    </location>
</feature>
<dbReference type="OrthoDB" id="107786at2759"/>
<feature type="transmembrane region" description="Helical" evidence="8">
    <location>
        <begin position="633"/>
        <end position="657"/>
    </location>
</feature>
<comment type="similarity">
    <text evidence="2">Belongs to the major facilitator superfamily. Folate-biopterin transporter (TC 2.A.71) family.</text>
</comment>
<evidence type="ECO:0000256" key="6">
    <source>
        <dbReference type="ARBA" id="ARBA00023136"/>
    </source>
</evidence>
<dbReference type="AlphaFoldDB" id="A0A081A2F1"/>
<feature type="transmembrane region" description="Helical" evidence="8">
    <location>
        <begin position="483"/>
        <end position="504"/>
    </location>
</feature>
<evidence type="ECO:0000256" key="2">
    <source>
        <dbReference type="ARBA" id="ARBA00007015"/>
    </source>
</evidence>
<dbReference type="Pfam" id="PF03092">
    <property type="entry name" value="BT1"/>
    <property type="match status" value="1"/>
</dbReference>
<dbReference type="PANTHER" id="PTHR31585:SF5">
    <property type="entry name" value="RNA-BINDING S4 DOMAIN-CONTAINING PROTEIN"/>
    <property type="match status" value="1"/>
</dbReference>
<organism evidence="9 10">
    <name type="scientific">Phytophthora nicotianae P1976</name>
    <dbReference type="NCBI Taxonomy" id="1317066"/>
    <lineage>
        <taxon>Eukaryota</taxon>
        <taxon>Sar</taxon>
        <taxon>Stramenopiles</taxon>
        <taxon>Oomycota</taxon>
        <taxon>Peronosporomycetes</taxon>
        <taxon>Peronosporales</taxon>
        <taxon>Peronosporaceae</taxon>
        <taxon>Phytophthora</taxon>
    </lineage>
</organism>